<keyword evidence="1" id="KW-0732">Signal</keyword>
<proteinExistence type="predicted"/>
<protein>
    <recommendedName>
        <fullName evidence="4">DUF3558 domain-containing protein</fullName>
    </recommendedName>
</protein>
<evidence type="ECO:0000313" key="3">
    <source>
        <dbReference type="Proteomes" id="UP000535543"/>
    </source>
</evidence>
<sequence length="166" mass="17064">MHKRVAAMAAGLAIVGAVFVSGCGSDSKDAAAKSTASAANLSTESVCGLLTAADIKDALGVEPGYSIYQSNTCEWKAHEGDNESILSLSVQPGGIDIFNDLKPRIADASAPTAGIGTDSFISKGERWLYFVVGKDVYTVVVSAKIDPTKLDQASIALGKAAAQRVA</sequence>
<comment type="caution">
    <text evidence="2">The sequence shown here is derived from an EMBL/GenBank/DDBJ whole genome shotgun (WGS) entry which is preliminary data.</text>
</comment>
<feature type="chain" id="PRO_5039635904" description="DUF3558 domain-containing protein" evidence="1">
    <location>
        <begin position="21"/>
        <end position="166"/>
    </location>
</feature>
<dbReference type="RefSeq" id="WP_169591735.1">
    <property type="nucleotide sequence ID" value="NZ_VCQU01000009.1"/>
</dbReference>
<dbReference type="AlphaFoldDB" id="A0A848KM94"/>
<organism evidence="2 3">
    <name type="scientific">Antrihabitans stalactiti</name>
    <dbReference type="NCBI Taxonomy" id="2584121"/>
    <lineage>
        <taxon>Bacteria</taxon>
        <taxon>Bacillati</taxon>
        <taxon>Actinomycetota</taxon>
        <taxon>Actinomycetes</taxon>
        <taxon>Mycobacteriales</taxon>
        <taxon>Nocardiaceae</taxon>
        <taxon>Antrihabitans</taxon>
    </lineage>
</organism>
<feature type="signal peptide" evidence="1">
    <location>
        <begin position="1"/>
        <end position="20"/>
    </location>
</feature>
<accession>A0A848KM94</accession>
<reference evidence="2 3" key="2">
    <citation type="submission" date="2020-06" db="EMBL/GenBank/DDBJ databases">
        <title>Antribacter stalactiti gen. nov., sp. nov., a new member of the family Nacardiaceae isolated from a cave.</title>
        <authorList>
            <person name="Kim I.S."/>
        </authorList>
    </citation>
    <scope>NUCLEOTIDE SEQUENCE [LARGE SCALE GENOMIC DNA]</scope>
    <source>
        <strain evidence="2 3">YC2-7</strain>
    </source>
</reference>
<evidence type="ECO:0000313" key="2">
    <source>
        <dbReference type="EMBL" id="NMN98094.1"/>
    </source>
</evidence>
<keyword evidence="3" id="KW-1185">Reference proteome</keyword>
<evidence type="ECO:0008006" key="4">
    <source>
        <dbReference type="Google" id="ProtNLM"/>
    </source>
</evidence>
<evidence type="ECO:0000256" key="1">
    <source>
        <dbReference type="SAM" id="SignalP"/>
    </source>
</evidence>
<name>A0A848KM94_9NOCA</name>
<reference evidence="2 3" key="1">
    <citation type="submission" date="2019-05" db="EMBL/GenBank/DDBJ databases">
        <authorList>
            <person name="Lee S.D."/>
        </authorList>
    </citation>
    <scope>NUCLEOTIDE SEQUENCE [LARGE SCALE GENOMIC DNA]</scope>
    <source>
        <strain evidence="2 3">YC2-7</strain>
    </source>
</reference>
<gene>
    <name evidence="2" type="ORF">FGL95_23930</name>
</gene>
<dbReference type="Proteomes" id="UP000535543">
    <property type="component" value="Unassembled WGS sequence"/>
</dbReference>
<dbReference type="EMBL" id="VCQU01000009">
    <property type="protein sequence ID" value="NMN98094.1"/>
    <property type="molecule type" value="Genomic_DNA"/>
</dbReference>
<dbReference type="PROSITE" id="PS51257">
    <property type="entry name" value="PROKAR_LIPOPROTEIN"/>
    <property type="match status" value="1"/>
</dbReference>